<evidence type="ECO:0000313" key="3">
    <source>
        <dbReference type="Proteomes" id="UP001652445"/>
    </source>
</evidence>
<dbReference type="CDD" id="cd24032">
    <property type="entry name" value="ASKHA_NBD_TsaB"/>
    <property type="match status" value="1"/>
</dbReference>
<dbReference type="SUPFAM" id="SSF53067">
    <property type="entry name" value="Actin-like ATPase domain"/>
    <property type="match status" value="2"/>
</dbReference>
<keyword evidence="3" id="KW-1185">Reference proteome</keyword>
<comment type="caution">
    <text evidence="2">The sequence shown here is derived from an EMBL/GenBank/DDBJ whole genome shotgun (WGS) entry which is preliminary data.</text>
</comment>
<dbReference type="Pfam" id="PF00814">
    <property type="entry name" value="TsaD"/>
    <property type="match status" value="1"/>
</dbReference>
<dbReference type="EC" id="2.3.1.234" evidence="2"/>
<dbReference type="Gene3D" id="3.30.420.40">
    <property type="match status" value="2"/>
</dbReference>
<dbReference type="RefSeq" id="WP_262688181.1">
    <property type="nucleotide sequence ID" value="NZ_JAOQIO010000116.1"/>
</dbReference>
<reference evidence="2 3" key="1">
    <citation type="submission" date="2022-09" db="EMBL/GenBank/DDBJ databases">
        <authorList>
            <person name="Han X.L."/>
            <person name="Wang Q."/>
            <person name="Lu T."/>
        </authorList>
    </citation>
    <scope>NUCLEOTIDE SEQUENCE [LARGE SCALE GENOMIC DNA]</scope>
    <source>
        <strain evidence="2 3">WQ 127069</strain>
    </source>
</reference>
<feature type="domain" description="Gcp-like" evidence="1">
    <location>
        <begin position="39"/>
        <end position="113"/>
    </location>
</feature>
<keyword evidence="2" id="KW-0012">Acyltransferase</keyword>
<organism evidence="2 3">
    <name type="scientific">Paenibacillus baimaensis</name>
    <dbReference type="NCBI Taxonomy" id="2982185"/>
    <lineage>
        <taxon>Bacteria</taxon>
        <taxon>Bacillati</taxon>
        <taxon>Bacillota</taxon>
        <taxon>Bacilli</taxon>
        <taxon>Bacillales</taxon>
        <taxon>Paenibacillaceae</taxon>
        <taxon>Paenibacillus</taxon>
    </lineage>
</organism>
<sequence>MNNDQINLQGTLLAIDTSTSSMSVALTRGGELLGELNSNAERNHSIHLLPHIQQVLASAGLHSRDVDAFAVGVGPGSYTGVRIGVTVAKTLAWTHQKVLLAVSSLEALALGGVHTMLESPSHAGKGRTSGASVFSHIEELQEKVWVVPMFEARRGQAFTALYQAANQQWSCLATDGIRLMSSWSEELLERTLDKSTVAERPDRIIFTGDTGLHEATIEQFSKSWTGTTEIVHHEMRARYTADLALEQWKHGDTREPHGLIPNYTQLTEAEVKWKAQAEEAK</sequence>
<dbReference type="NCBIfam" id="TIGR03725">
    <property type="entry name" value="T6A_YeaZ"/>
    <property type="match status" value="1"/>
</dbReference>
<dbReference type="InterPro" id="IPR000905">
    <property type="entry name" value="Gcp-like_dom"/>
</dbReference>
<dbReference type="GO" id="GO:0061711">
    <property type="term" value="F:tRNA N(6)-L-threonylcarbamoyladenine synthase activity"/>
    <property type="evidence" value="ECO:0007669"/>
    <property type="project" value="UniProtKB-EC"/>
</dbReference>
<evidence type="ECO:0000259" key="1">
    <source>
        <dbReference type="Pfam" id="PF00814"/>
    </source>
</evidence>
<accession>A0ABT2UUP8</accession>
<evidence type="ECO:0000313" key="2">
    <source>
        <dbReference type="EMBL" id="MCU6797394.1"/>
    </source>
</evidence>
<keyword evidence="2" id="KW-0808">Transferase</keyword>
<dbReference type="PANTHER" id="PTHR11735:SF11">
    <property type="entry name" value="TRNA THREONYLCARBAMOYLADENOSINE BIOSYNTHESIS PROTEIN TSAB"/>
    <property type="match status" value="1"/>
</dbReference>
<proteinExistence type="predicted"/>
<dbReference type="InterPro" id="IPR022496">
    <property type="entry name" value="T6A_TsaB"/>
</dbReference>
<dbReference type="PANTHER" id="PTHR11735">
    <property type="entry name" value="TRNA N6-ADENOSINE THREONYLCARBAMOYLTRANSFERASE"/>
    <property type="match status" value="1"/>
</dbReference>
<protein>
    <submittedName>
        <fullName evidence="2">tRNA (Adenosine(37)-N6)-threonylcarbamoyltransferase complex dimerization subunit type 1 TsaB</fullName>
        <ecNumber evidence="2">2.3.1.234</ecNumber>
    </submittedName>
</protein>
<dbReference type="Proteomes" id="UP001652445">
    <property type="component" value="Unassembled WGS sequence"/>
</dbReference>
<gene>
    <name evidence="2" type="primary">tsaB</name>
    <name evidence="2" type="ORF">OB236_35225</name>
</gene>
<dbReference type="EMBL" id="JAOQIO010000116">
    <property type="protein sequence ID" value="MCU6797394.1"/>
    <property type="molecule type" value="Genomic_DNA"/>
</dbReference>
<name>A0ABT2UUP8_9BACL</name>
<dbReference type="InterPro" id="IPR043129">
    <property type="entry name" value="ATPase_NBD"/>
</dbReference>